<dbReference type="AlphaFoldDB" id="A0A7J9SHW8"/>
<feature type="compositionally biased region" description="Polar residues" evidence="1">
    <location>
        <begin position="205"/>
        <end position="215"/>
    </location>
</feature>
<evidence type="ECO:0000313" key="2">
    <source>
        <dbReference type="EMBL" id="MBB6646560.1"/>
    </source>
</evidence>
<reference evidence="2 3" key="1">
    <citation type="submission" date="2020-08" db="EMBL/GenBank/DDBJ databases">
        <authorList>
            <person name="Seo M.-J."/>
        </authorList>
    </citation>
    <scope>NUCLEOTIDE SEQUENCE [LARGE SCALE GENOMIC DNA]</scope>
    <source>
        <strain evidence="2 3">MBLA0160</strain>
    </source>
</reference>
<comment type="caution">
    <text evidence="2">The sequence shown here is derived from an EMBL/GenBank/DDBJ whole genome shotgun (WGS) entry which is preliminary data.</text>
</comment>
<feature type="region of interest" description="Disordered" evidence="1">
    <location>
        <begin position="172"/>
        <end position="219"/>
    </location>
</feature>
<protein>
    <submittedName>
        <fullName evidence="2">Uncharacterized protein</fullName>
    </submittedName>
</protein>
<dbReference type="RefSeq" id="WP_185192926.1">
    <property type="nucleotide sequence ID" value="NZ_JACKXD010000003.1"/>
</dbReference>
<evidence type="ECO:0000313" key="3">
    <source>
        <dbReference type="Proteomes" id="UP000546257"/>
    </source>
</evidence>
<sequence>MDWADPDVLEARVRGFGSESLAAFVADLWAARGFETDRDGAVVTARRDEQTRVVYVLTGRGGTPPVETARPVDVVVASGRPRAGETLAAELNARVVDAAGLTGMLRYAIERDVAADLCERHFGAAPEAVTAPPRDRVRRAVERLEAETVVTVLLAAFVVAVGAGAVFGPTNPGVAGDETPDEAAVTPGTVTSPGGDGPGTVTVDAGSSPTDTGVSTPAVVPGVSETGISNASRLAEAHAATVAGTSSYTIWFDYYAPETGSTGRVQYDVDVRVEGEQAVVETSREPAGGTRSLLSAMYFDGTDQYSVTNNGGGLSRLDNRTPTATPRAVSFLRPGRMVRVYLATPESTVTATESDEFGERYRLEGTGRPGGLPDTVTEYEMTAVVDERGFVRLFEAEFSISRDGDSDGVTDRQRVRLTWTYDRVNSTEIRITGESTNRMTTG</sequence>
<organism evidence="2 3">
    <name type="scientific">Halobellus ruber</name>
    <dbReference type="NCBI Taxonomy" id="2761102"/>
    <lineage>
        <taxon>Archaea</taxon>
        <taxon>Methanobacteriati</taxon>
        <taxon>Methanobacteriota</taxon>
        <taxon>Stenosarchaea group</taxon>
        <taxon>Halobacteria</taxon>
        <taxon>Halobacteriales</taxon>
        <taxon>Haloferacaceae</taxon>
        <taxon>Halobellus</taxon>
    </lineage>
</organism>
<gene>
    <name evidence="2" type="ORF">H5V44_09705</name>
</gene>
<dbReference type="EMBL" id="JACKXD010000003">
    <property type="protein sequence ID" value="MBB6646560.1"/>
    <property type="molecule type" value="Genomic_DNA"/>
</dbReference>
<name>A0A7J9SHW8_9EURY</name>
<evidence type="ECO:0000256" key="1">
    <source>
        <dbReference type="SAM" id="MobiDB-lite"/>
    </source>
</evidence>
<accession>A0A7J9SHW8</accession>
<dbReference type="Proteomes" id="UP000546257">
    <property type="component" value="Unassembled WGS sequence"/>
</dbReference>
<proteinExistence type="predicted"/>
<keyword evidence="3" id="KW-1185">Reference proteome</keyword>